<sequence>MRAQNKSRRYGARASVLVLGLVAAGAVLAPASPASAAVPGLVRVAATSVNNSADYHSVTATCPVGKVLTGTGYELNGVTGEGVVDDLRPNGGVATAPTAVTVGAYETEAFAGNWSVTAYAICANPLAGLFRVATTSVSNSTDFRSVTATCPVGKVLTGTGYELNGVTGEGVVDDFRPNGGVATAPTAVTVGAYESDATALNWSATTYAICANPLAGLVRTSAVGASTSLDFRSVTATCPVGKVLTGAGYELNGVTGEGIVDDFRPNGGPATAPTSAASGAYEEDAFAGNWSDTAYAICATA</sequence>
<evidence type="ECO:0000313" key="3">
    <source>
        <dbReference type="Proteomes" id="UP000198864"/>
    </source>
</evidence>
<feature type="signal peptide" evidence="1">
    <location>
        <begin position="1"/>
        <end position="36"/>
    </location>
</feature>
<dbReference type="Proteomes" id="UP000198864">
    <property type="component" value="Unassembled WGS sequence"/>
</dbReference>
<proteinExistence type="predicted"/>
<dbReference type="EMBL" id="FMCR01000001">
    <property type="protein sequence ID" value="SCE65740.1"/>
    <property type="molecule type" value="Genomic_DNA"/>
</dbReference>
<evidence type="ECO:0000313" key="2">
    <source>
        <dbReference type="EMBL" id="SCE65740.1"/>
    </source>
</evidence>
<dbReference type="AlphaFoldDB" id="A0A1C4U236"/>
<dbReference type="RefSeq" id="WP_141710297.1">
    <property type="nucleotide sequence ID" value="NZ_FMCR01000001.1"/>
</dbReference>
<accession>A0A1C4U236</accession>
<evidence type="ECO:0000256" key="1">
    <source>
        <dbReference type="SAM" id="SignalP"/>
    </source>
</evidence>
<feature type="chain" id="PRO_5008704363" evidence="1">
    <location>
        <begin position="37"/>
        <end position="301"/>
    </location>
</feature>
<organism evidence="2 3">
    <name type="scientific">Micromonospora saelicesensis</name>
    <dbReference type="NCBI Taxonomy" id="285676"/>
    <lineage>
        <taxon>Bacteria</taxon>
        <taxon>Bacillati</taxon>
        <taxon>Actinomycetota</taxon>
        <taxon>Actinomycetes</taxon>
        <taxon>Micromonosporales</taxon>
        <taxon>Micromonosporaceae</taxon>
        <taxon>Micromonospora</taxon>
    </lineage>
</organism>
<reference evidence="2 3" key="1">
    <citation type="submission" date="2016-06" db="EMBL/GenBank/DDBJ databases">
        <authorList>
            <person name="Kjaerup R.B."/>
            <person name="Dalgaard T.S."/>
            <person name="Juul-Madsen H.R."/>
        </authorList>
    </citation>
    <scope>NUCLEOTIDE SEQUENCE [LARGE SCALE GENOMIC DNA]</scope>
    <source>
        <strain evidence="2 3">DSM 44871</strain>
    </source>
</reference>
<keyword evidence="1" id="KW-0732">Signal</keyword>
<gene>
    <name evidence="2" type="ORF">GA0070561_0634</name>
</gene>
<name>A0A1C4U236_9ACTN</name>
<protein>
    <submittedName>
        <fullName evidence="2">Uncharacterized protein</fullName>
    </submittedName>
</protein>